<evidence type="ECO:0000313" key="4">
    <source>
        <dbReference type="EMBL" id="QAA31096.1"/>
    </source>
</evidence>
<feature type="repeat" description="TPR" evidence="3">
    <location>
        <begin position="31"/>
        <end position="64"/>
    </location>
</feature>
<evidence type="ECO:0000256" key="1">
    <source>
        <dbReference type="ARBA" id="ARBA00022737"/>
    </source>
</evidence>
<keyword evidence="2 3" id="KW-0802">TPR repeat</keyword>
<protein>
    <submittedName>
        <fullName evidence="4">Uncharacterized protein</fullName>
    </submittedName>
</protein>
<proteinExistence type="predicted"/>
<dbReference type="SUPFAM" id="SSF48452">
    <property type="entry name" value="TPR-like"/>
    <property type="match status" value="1"/>
</dbReference>
<sequence>MILAVLFILVISICIVIINKSFNKKELFRKYNLYLSKANEYLELYDIEKAIQIYDKAIDCYPEYFFAYKLKCDAYIKLENYEQALIEINKAIDLCDSDVASYKLRILCNVALDNNPQQIIDDSDIILELNSFNDDADFYKGIAYISLGDLESAVTFLDKYIKNCNDNSTAYFYLAIVYSDLNNTDLALNNISKAIELDKGNLKYYRFKASLYITKHLPIHDTLPFLYEANNLFPKELLFLKSIIYCHIRTKDYQDALDAAKKLIMIEDSVESNSMLYSIYMDMNDYNTCLKISLKMLELDDTSVKALNYRTFAYILLGNYELALDDIIRLLELDTKSSETYKNYSYLLYKIGNIKFAEENILKAIELDSSKGQYYIILSAINLINNNVEQALKNLSIASEKNINNYVFLEDVIFDKIKHTDVFIKLYNSKNSAHLKA</sequence>
<dbReference type="RefSeq" id="WP_128211741.1">
    <property type="nucleotide sequence ID" value="NZ_CP025746.1"/>
</dbReference>
<dbReference type="Pfam" id="PF13181">
    <property type="entry name" value="TPR_8"/>
    <property type="match status" value="3"/>
</dbReference>
<organism evidence="4 5">
    <name type="scientific">Clostridium manihotivorum</name>
    <dbReference type="NCBI Taxonomy" id="2320868"/>
    <lineage>
        <taxon>Bacteria</taxon>
        <taxon>Bacillati</taxon>
        <taxon>Bacillota</taxon>
        <taxon>Clostridia</taxon>
        <taxon>Eubacteriales</taxon>
        <taxon>Clostridiaceae</taxon>
        <taxon>Clostridium</taxon>
    </lineage>
</organism>
<dbReference type="InterPro" id="IPR019734">
    <property type="entry name" value="TPR_rpt"/>
</dbReference>
<evidence type="ECO:0000313" key="5">
    <source>
        <dbReference type="Proteomes" id="UP000286268"/>
    </source>
</evidence>
<evidence type="ECO:0000256" key="3">
    <source>
        <dbReference type="PROSITE-ProRule" id="PRU00339"/>
    </source>
</evidence>
<dbReference type="InterPro" id="IPR050498">
    <property type="entry name" value="Ycf3"/>
</dbReference>
<accession>A0A3R5X093</accession>
<evidence type="ECO:0000256" key="2">
    <source>
        <dbReference type="ARBA" id="ARBA00022803"/>
    </source>
</evidence>
<keyword evidence="5" id="KW-1185">Reference proteome</keyword>
<dbReference type="SMART" id="SM00028">
    <property type="entry name" value="TPR"/>
    <property type="match status" value="8"/>
</dbReference>
<dbReference type="Proteomes" id="UP000286268">
    <property type="component" value="Chromosome"/>
</dbReference>
<dbReference type="Gene3D" id="1.25.40.10">
    <property type="entry name" value="Tetratricopeptide repeat domain"/>
    <property type="match status" value="3"/>
</dbReference>
<name>A0A3R5X093_9CLOT</name>
<reference evidence="4 5" key="1">
    <citation type="submission" date="2018-01" db="EMBL/GenBank/DDBJ databases">
        <title>Genome Sequencing and Assembly of Anaerobacter polyendosporus strain CT4.</title>
        <authorList>
            <person name="Tachaapaikoon C."/>
            <person name="Sutheeworapong S."/>
            <person name="Jenjaroenpun P."/>
            <person name="Wongsurawat T."/>
            <person name="Nookeaw I."/>
            <person name="Cheawchanlertfa P."/>
            <person name="Kosugi A."/>
            <person name="Cheevadhanarak S."/>
            <person name="Ratanakhanokchai K."/>
        </authorList>
    </citation>
    <scope>NUCLEOTIDE SEQUENCE [LARGE SCALE GENOMIC DNA]</scope>
    <source>
        <strain evidence="4 5">CT4</strain>
    </source>
</reference>
<gene>
    <name evidence="4" type="ORF">C1I91_05135</name>
</gene>
<dbReference type="PANTHER" id="PTHR44858:SF1">
    <property type="entry name" value="UDP-N-ACETYLGLUCOSAMINE--PEPTIDE N-ACETYLGLUCOSAMINYLTRANSFERASE SPINDLY-RELATED"/>
    <property type="match status" value="1"/>
</dbReference>
<dbReference type="EMBL" id="CP025746">
    <property type="protein sequence ID" value="QAA31096.1"/>
    <property type="molecule type" value="Genomic_DNA"/>
</dbReference>
<keyword evidence="1" id="KW-0677">Repeat</keyword>
<dbReference type="OrthoDB" id="305319at2"/>
<feature type="repeat" description="TPR" evidence="3">
    <location>
        <begin position="168"/>
        <end position="201"/>
    </location>
</feature>
<dbReference type="KEGG" id="cmah:C1I91_05135"/>
<dbReference type="PROSITE" id="PS50005">
    <property type="entry name" value="TPR"/>
    <property type="match status" value="2"/>
</dbReference>
<dbReference type="InterPro" id="IPR011990">
    <property type="entry name" value="TPR-like_helical_dom_sf"/>
</dbReference>
<dbReference type="PANTHER" id="PTHR44858">
    <property type="entry name" value="TETRATRICOPEPTIDE REPEAT PROTEIN 6"/>
    <property type="match status" value="1"/>
</dbReference>
<dbReference type="AlphaFoldDB" id="A0A3R5X093"/>
<dbReference type="Pfam" id="PF13174">
    <property type="entry name" value="TPR_6"/>
    <property type="match status" value="1"/>
</dbReference>